<evidence type="ECO:0000313" key="3">
    <source>
        <dbReference type="EnsemblMetazoa" id="ASIC010307-PA"/>
    </source>
</evidence>
<feature type="region of interest" description="Disordered" evidence="1">
    <location>
        <begin position="30"/>
        <end position="49"/>
    </location>
</feature>
<proteinExistence type="predicted"/>
<evidence type="ECO:0000313" key="2">
    <source>
        <dbReference type="EMBL" id="KFB42596.1"/>
    </source>
</evidence>
<dbReference type="EnsemblMetazoa" id="ASIC010307-RA">
    <property type="protein sequence ID" value="ASIC010307-PA"/>
    <property type="gene ID" value="ASIC010307"/>
</dbReference>
<dbReference type="AlphaFoldDB" id="A0A084VXA2"/>
<dbReference type="VEuPathDB" id="VectorBase:ASIC010307"/>
<keyword evidence="4" id="KW-1185">Reference proteome</keyword>
<evidence type="ECO:0000256" key="1">
    <source>
        <dbReference type="SAM" id="MobiDB-lite"/>
    </source>
</evidence>
<accession>A0A084VXA2</accession>
<name>A0A084VXA2_ANOSI</name>
<protein>
    <submittedName>
        <fullName evidence="2 3">Putative phospholipid-transporting ATPase FetA</fullName>
    </submittedName>
</protein>
<dbReference type="EMBL" id="ATLV01017883">
    <property type="status" value="NOT_ANNOTATED_CDS"/>
    <property type="molecule type" value="Genomic_DNA"/>
</dbReference>
<sequence>MATHGGLASFPRQLTHVRFYVCRRSTASKDSAKVKQGHDRETVLETDKGAETEKNRLDVSPICLSVAFDPLKAIAVRQMVDGNYWPVRPSYV</sequence>
<dbReference type="EMBL" id="KE525196">
    <property type="protein sequence ID" value="KFB42596.1"/>
    <property type="molecule type" value="Genomic_DNA"/>
</dbReference>
<organism evidence="2">
    <name type="scientific">Anopheles sinensis</name>
    <name type="common">Mosquito</name>
    <dbReference type="NCBI Taxonomy" id="74873"/>
    <lineage>
        <taxon>Eukaryota</taxon>
        <taxon>Metazoa</taxon>
        <taxon>Ecdysozoa</taxon>
        <taxon>Arthropoda</taxon>
        <taxon>Hexapoda</taxon>
        <taxon>Insecta</taxon>
        <taxon>Pterygota</taxon>
        <taxon>Neoptera</taxon>
        <taxon>Endopterygota</taxon>
        <taxon>Diptera</taxon>
        <taxon>Nematocera</taxon>
        <taxon>Culicoidea</taxon>
        <taxon>Culicidae</taxon>
        <taxon>Anophelinae</taxon>
        <taxon>Anopheles</taxon>
    </lineage>
</organism>
<reference evidence="3" key="2">
    <citation type="submission" date="2020-05" db="UniProtKB">
        <authorList>
            <consortium name="EnsemblMetazoa"/>
        </authorList>
    </citation>
    <scope>IDENTIFICATION</scope>
</reference>
<reference evidence="2 4" key="1">
    <citation type="journal article" date="2014" name="BMC Genomics">
        <title>Genome sequence of Anopheles sinensis provides insight into genetics basis of mosquito competence for malaria parasites.</title>
        <authorList>
            <person name="Zhou D."/>
            <person name="Zhang D."/>
            <person name="Ding G."/>
            <person name="Shi L."/>
            <person name="Hou Q."/>
            <person name="Ye Y."/>
            <person name="Xu Y."/>
            <person name="Zhou H."/>
            <person name="Xiong C."/>
            <person name="Li S."/>
            <person name="Yu J."/>
            <person name="Hong S."/>
            <person name="Yu X."/>
            <person name="Zou P."/>
            <person name="Chen C."/>
            <person name="Chang X."/>
            <person name="Wang W."/>
            <person name="Lv Y."/>
            <person name="Sun Y."/>
            <person name="Ma L."/>
            <person name="Shen B."/>
            <person name="Zhu C."/>
        </authorList>
    </citation>
    <scope>NUCLEOTIDE SEQUENCE [LARGE SCALE GENOMIC DNA]</scope>
</reference>
<dbReference type="Proteomes" id="UP000030765">
    <property type="component" value="Unassembled WGS sequence"/>
</dbReference>
<evidence type="ECO:0000313" key="4">
    <source>
        <dbReference type="Proteomes" id="UP000030765"/>
    </source>
</evidence>
<gene>
    <name evidence="2" type="ORF">ZHAS_00010307</name>
</gene>